<proteinExistence type="predicted"/>
<keyword evidence="2" id="KW-1185">Reference proteome</keyword>
<sequence>MAGLCEGGNEPPGFLKANNLSYDNQGRLLPYEVVHHPVGTPYPGCFPVAVVVRKSFSTYPDPRTSLYDARRMRKKLREKELEAWAKLPQKGLGVELYSEFTPANSWIRHREGLTSSEWREAIKMTAHVSSVRSLPGRTRDNILCRRCHREPETLAHVLGSCPHGEVLRNSRHHRIHSMIAEQFRSINFQVFEEVHGLADNGSTRRIDMIVIPPNNNNGYIIDLTVRFEKQKSQPENIGKKTTSMYVPFHISWTNTVYNKLK</sequence>
<reference evidence="1 2" key="1">
    <citation type="journal article" date="2022" name="Allergy">
        <title>Genome assembly and annotation of Periplaneta americana reveal a comprehensive cockroach allergen profile.</title>
        <authorList>
            <person name="Wang L."/>
            <person name="Xiong Q."/>
            <person name="Saelim N."/>
            <person name="Wang L."/>
            <person name="Nong W."/>
            <person name="Wan A.T."/>
            <person name="Shi M."/>
            <person name="Liu X."/>
            <person name="Cao Q."/>
            <person name="Hui J.H.L."/>
            <person name="Sookrung N."/>
            <person name="Leung T.F."/>
            <person name="Tungtrongchitr A."/>
            <person name="Tsui S.K.W."/>
        </authorList>
    </citation>
    <scope>NUCLEOTIDE SEQUENCE [LARGE SCALE GENOMIC DNA]</scope>
    <source>
        <strain evidence="1">PWHHKU_190912</strain>
    </source>
</reference>
<gene>
    <name evidence="1" type="ORF">ANN_25789</name>
</gene>
<evidence type="ECO:0000313" key="1">
    <source>
        <dbReference type="EMBL" id="KAJ4428796.1"/>
    </source>
</evidence>
<protein>
    <recommendedName>
        <fullName evidence="3">Reverse transcriptase</fullName>
    </recommendedName>
</protein>
<accession>A0ABQ8S4J3</accession>
<evidence type="ECO:0008006" key="3">
    <source>
        <dbReference type="Google" id="ProtNLM"/>
    </source>
</evidence>
<dbReference type="EMBL" id="JAJSOF020000036">
    <property type="protein sequence ID" value="KAJ4428796.1"/>
    <property type="molecule type" value="Genomic_DNA"/>
</dbReference>
<organism evidence="1 2">
    <name type="scientific">Periplaneta americana</name>
    <name type="common">American cockroach</name>
    <name type="synonym">Blatta americana</name>
    <dbReference type="NCBI Taxonomy" id="6978"/>
    <lineage>
        <taxon>Eukaryota</taxon>
        <taxon>Metazoa</taxon>
        <taxon>Ecdysozoa</taxon>
        <taxon>Arthropoda</taxon>
        <taxon>Hexapoda</taxon>
        <taxon>Insecta</taxon>
        <taxon>Pterygota</taxon>
        <taxon>Neoptera</taxon>
        <taxon>Polyneoptera</taxon>
        <taxon>Dictyoptera</taxon>
        <taxon>Blattodea</taxon>
        <taxon>Blattoidea</taxon>
        <taxon>Blattidae</taxon>
        <taxon>Blattinae</taxon>
        <taxon>Periplaneta</taxon>
    </lineage>
</organism>
<dbReference type="Proteomes" id="UP001148838">
    <property type="component" value="Unassembled WGS sequence"/>
</dbReference>
<name>A0ABQ8S4J3_PERAM</name>
<comment type="caution">
    <text evidence="1">The sequence shown here is derived from an EMBL/GenBank/DDBJ whole genome shotgun (WGS) entry which is preliminary data.</text>
</comment>
<evidence type="ECO:0000313" key="2">
    <source>
        <dbReference type="Proteomes" id="UP001148838"/>
    </source>
</evidence>